<keyword evidence="1" id="KW-0500">Molybdenum</keyword>
<keyword evidence="2" id="KW-0560">Oxidoreductase</keyword>
<protein>
    <submittedName>
        <fullName evidence="5">Uncharacterized protein</fullName>
    </submittedName>
</protein>
<dbReference type="AlphaFoldDB" id="A0A382CMH9"/>
<dbReference type="EMBL" id="UINC01035233">
    <property type="protein sequence ID" value="SVB27320.1"/>
    <property type="molecule type" value="Genomic_DNA"/>
</dbReference>
<dbReference type="GO" id="GO:0005506">
    <property type="term" value="F:iron ion binding"/>
    <property type="evidence" value="ECO:0007669"/>
    <property type="project" value="InterPro"/>
</dbReference>
<proteinExistence type="predicted"/>
<dbReference type="InterPro" id="IPR046867">
    <property type="entry name" value="AldOxase/xan_DH_MoCoBD2"/>
</dbReference>
<organism evidence="5">
    <name type="scientific">marine metagenome</name>
    <dbReference type="NCBI Taxonomy" id="408172"/>
    <lineage>
        <taxon>unclassified sequences</taxon>
        <taxon>metagenomes</taxon>
        <taxon>ecological metagenomes</taxon>
    </lineage>
</organism>
<sequence length="640" mass="69395">RPYDRFPLPPGKVTFVGEPILVVAAETPHIAEDMVDAITIEYELIPALTGVDESLAPGAPVIHEGMSDNVLFYREFGGGDVDKAFQQADVFLDKTFNFPRQTAVPLEGRGIISSYDRAQDRTTIWTSTRMPHTARASFSAVLGIPEHTLRVISPDVGGEFGIKATGYPEAISLAILSKKIERPVKWAEDRMENLLACAQAHEQRVHVSVAAANNGKILGIRSEILVDQGAHALGPTSAGLEPMTTGQSIIGCYRIENYLCQASNILTNKCPGGAYRGVGTVQGIFVIERIMDMLAQTLNLDPAEVRNRNFIQPEDMPYNTAGGRLYDSGDYPGSLEKLLALSDYEQLRELQKDARSNGELFGIGIACFVEHTSTGSQDYIKRGVHGLPAFDSATIRVDPRGNVTVGISARSTGQSHDRVFANLAAQELGVPYETIRIVEGDTDSTPFGSGTGVSRSAVSSGGAIRRAANDIKSKILELARFFLNDEEGDLDIIDGEVFVVSDPTRRVSFSRVAAAAYDASREISLPDNIERGLHITRTFDPPHQVFGNGAHLAVVRINPESGLVEIEKYFVVEDCGTILDHGIVDSQVIGGVAMGIGNALYEELKYDDDGQFITGSLMDYLLPTSLDIPEIQTLHTETPS</sequence>
<dbReference type="GO" id="GO:0016491">
    <property type="term" value="F:oxidoreductase activity"/>
    <property type="evidence" value="ECO:0007669"/>
    <property type="project" value="UniProtKB-KW"/>
</dbReference>
<evidence type="ECO:0000313" key="5">
    <source>
        <dbReference type="EMBL" id="SVB27320.1"/>
    </source>
</evidence>
<evidence type="ECO:0000259" key="3">
    <source>
        <dbReference type="Pfam" id="PF02738"/>
    </source>
</evidence>
<dbReference type="Pfam" id="PF02738">
    <property type="entry name" value="MoCoBD_1"/>
    <property type="match status" value="1"/>
</dbReference>
<evidence type="ECO:0000259" key="4">
    <source>
        <dbReference type="Pfam" id="PF20256"/>
    </source>
</evidence>
<dbReference type="Gene3D" id="3.30.365.10">
    <property type="entry name" value="Aldehyde oxidase/xanthine dehydrogenase, molybdopterin binding domain"/>
    <property type="match status" value="4"/>
</dbReference>
<dbReference type="Gene3D" id="3.90.1170.50">
    <property type="entry name" value="Aldehyde oxidase/xanthine dehydrogenase, a/b hammerhead"/>
    <property type="match status" value="1"/>
</dbReference>
<dbReference type="InterPro" id="IPR008274">
    <property type="entry name" value="AldOxase/xan_DH_MoCoBD1"/>
</dbReference>
<dbReference type="Pfam" id="PF20256">
    <property type="entry name" value="MoCoBD_2"/>
    <property type="match status" value="1"/>
</dbReference>
<dbReference type="SUPFAM" id="SSF56003">
    <property type="entry name" value="Molybdenum cofactor-binding domain"/>
    <property type="match status" value="1"/>
</dbReference>
<dbReference type="PANTHER" id="PTHR11908:SF132">
    <property type="entry name" value="ALDEHYDE OXIDASE 1-RELATED"/>
    <property type="match status" value="1"/>
</dbReference>
<accession>A0A382CMH9</accession>
<dbReference type="InterPro" id="IPR036856">
    <property type="entry name" value="Ald_Oxase/Xan_DH_a/b_sf"/>
</dbReference>
<feature type="non-terminal residue" evidence="5">
    <location>
        <position position="1"/>
    </location>
</feature>
<dbReference type="InterPro" id="IPR016208">
    <property type="entry name" value="Ald_Oxase/xanthine_DH-like"/>
</dbReference>
<dbReference type="InterPro" id="IPR037165">
    <property type="entry name" value="AldOxase/xan_DH_Mopterin-bd_sf"/>
</dbReference>
<evidence type="ECO:0000256" key="2">
    <source>
        <dbReference type="ARBA" id="ARBA00023002"/>
    </source>
</evidence>
<dbReference type="SUPFAM" id="SSF54665">
    <property type="entry name" value="CO dehydrogenase molybdoprotein N-domain-like"/>
    <property type="match status" value="1"/>
</dbReference>
<gene>
    <name evidence="5" type="ORF">METZ01_LOCUS180174</name>
</gene>
<reference evidence="5" key="1">
    <citation type="submission" date="2018-05" db="EMBL/GenBank/DDBJ databases">
        <authorList>
            <person name="Lanie J.A."/>
            <person name="Ng W.-L."/>
            <person name="Kazmierczak K.M."/>
            <person name="Andrzejewski T.M."/>
            <person name="Davidsen T.M."/>
            <person name="Wayne K.J."/>
            <person name="Tettelin H."/>
            <person name="Glass J.I."/>
            <person name="Rusch D."/>
            <person name="Podicherti R."/>
            <person name="Tsui H.-C.T."/>
            <person name="Winkler M.E."/>
        </authorList>
    </citation>
    <scope>NUCLEOTIDE SEQUENCE</scope>
</reference>
<name>A0A382CMH9_9ZZZZ</name>
<feature type="non-terminal residue" evidence="5">
    <location>
        <position position="640"/>
    </location>
</feature>
<dbReference type="PANTHER" id="PTHR11908">
    <property type="entry name" value="XANTHINE DEHYDROGENASE"/>
    <property type="match status" value="1"/>
</dbReference>
<feature type="domain" description="Aldehyde oxidase/xanthine dehydrogenase first molybdopterin binding" evidence="3">
    <location>
        <begin position="62"/>
        <end position="310"/>
    </location>
</feature>
<feature type="domain" description="Aldehyde oxidase/xanthine dehydrogenase second molybdopterin binding" evidence="4">
    <location>
        <begin position="338"/>
        <end position="629"/>
    </location>
</feature>
<evidence type="ECO:0000256" key="1">
    <source>
        <dbReference type="ARBA" id="ARBA00022505"/>
    </source>
</evidence>